<dbReference type="NCBIfam" id="TIGR04344">
    <property type="entry name" value="ovoA_Nterm"/>
    <property type="match status" value="1"/>
</dbReference>
<evidence type="ECO:0000313" key="8">
    <source>
        <dbReference type="Proteomes" id="UP000539642"/>
    </source>
</evidence>
<keyword evidence="7" id="KW-0808">Transferase</keyword>
<dbReference type="Pfam" id="PF12867">
    <property type="entry name" value="DinB_2"/>
    <property type="match status" value="1"/>
</dbReference>
<dbReference type="SUPFAM" id="SSF56436">
    <property type="entry name" value="C-type lectin-like"/>
    <property type="match status" value="1"/>
</dbReference>
<proteinExistence type="predicted"/>
<dbReference type="NCBIfam" id="TIGR04345">
    <property type="entry name" value="ovoA_Cterm"/>
    <property type="match status" value="1"/>
</dbReference>
<dbReference type="GO" id="GO:0008757">
    <property type="term" value="F:S-adenosylmethionine-dependent methyltransferase activity"/>
    <property type="evidence" value="ECO:0007669"/>
    <property type="project" value="InterPro"/>
</dbReference>
<dbReference type="InterPro" id="IPR051043">
    <property type="entry name" value="Sulfatase_Mod_Factor_Kinase"/>
</dbReference>
<keyword evidence="2" id="KW-0408">Iron</keyword>
<dbReference type="Proteomes" id="UP000539642">
    <property type="component" value="Unassembled WGS sequence"/>
</dbReference>
<dbReference type="PANTHER" id="PTHR23150">
    <property type="entry name" value="SULFATASE MODIFYING FACTOR 1, 2"/>
    <property type="match status" value="1"/>
</dbReference>
<evidence type="ECO:0000313" key="7">
    <source>
        <dbReference type="EMBL" id="MBB5348743.1"/>
    </source>
</evidence>
<dbReference type="InterPro" id="IPR042095">
    <property type="entry name" value="SUMF_sf"/>
</dbReference>
<evidence type="ECO:0000259" key="5">
    <source>
        <dbReference type="Pfam" id="PF08241"/>
    </source>
</evidence>
<organism evidence="7 8">
    <name type="scientific">Desulfoprunum benzoelyticum</name>
    <dbReference type="NCBI Taxonomy" id="1506996"/>
    <lineage>
        <taxon>Bacteria</taxon>
        <taxon>Pseudomonadati</taxon>
        <taxon>Thermodesulfobacteriota</taxon>
        <taxon>Desulfobulbia</taxon>
        <taxon>Desulfobulbales</taxon>
        <taxon>Desulfobulbaceae</taxon>
        <taxon>Desulfoprunum</taxon>
    </lineage>
</organism>
<dbReference type="Pfam" id="PF03781">
    <property type="entry name" value="FGE-sulfatase"/>
    <property type="match status" value="1"/>
</dbReference>
<feature type="domain" description="Sulfatase-modifying factor enzyme-like" evidence="4">
    <location>
        <begin position="205"/>
        <end position="458"/>
    </location>
</feature>
<dbReference type="AlphaFoldDB" id="A0A840UV76"/>
<protein>
    <submittedName>
        <fullName evidence="7">5-histidylcysteine sulfoxide synthase/putative 4-mercaptohistidine N1-methyltransferase</fullName>
    </submittedName>
</protein>
<dbReference type="EMBL" id="JACHEO010000015">
    <property type="protein sequence ID" value="MBB5348743.1"/>
    <property type="molecule type" value="Genomic_DNA"/>
</dbReference>
<feature type="domain" description="Methyltransferase type 11" evidence="5">
    <location>
        <begin position="516"/>
        <end position="639"/>
    </location>
</feature>
<comment type="caution">
    <text evidence="7">The sequence shown here is derived from an EMBL/GenBank/DDBJ whole genome shotgun (WGS) entry which is preliminary data.</text>
</comment>
<sequence>MHSAAKPYSPEMQHLKNTRTLVLDSGDPEAKRDEIRRYFHATWELDERLFDTLASDAAFTLRADPLRHPLIFYYGHTAAFYINKLIIAGIISERINPRFESMFAVGVDEMSWDDLDETHYDWPSVAEAQDFRRQVRNLIDAVITALPLALPITWSSPAWAILMGIEHARIHLETSSVLIRQLPLEHLQTHPLWPICREWGEAPANELLPVPEGPVRLGKDRNHPLYGWDNEFGRFEEEVTGFAASRNLVSNGEYLAFVDDHGYQERRWWTEEGWNWRQYRRAEHPIFWIREGERWWLRTMVEEIAMPWNWPVEVNYLEAKAFCNWLGETTGRQLRLPTEAEYARLRQLAGLPDQPYWDKAPGNINLEWYASSCPVDRFQSAGFGDVIGNVWQWTEMPIAGFPGFEVHPYYDDFSTPTFDGRHNLIKGGSWISTGNLATRDARYAFRRHFFQHAGFRYVESAAAVAIPSITYETDDQVSQYCEFHYGDDHFGVPQFGRAIVDRVMALYGDRPRRRALDLGCATGRATFELAKYFDQVVGLDFSARFIRIGTRLKEEGLVQYTRIEEGEIVSYHEKHLEQFGLEATRDKVEFFQADACNLPARYTGYDLVLAANLIDRLYDPAKFLGEIPARINPGGLLVLLSPYTWLLEFTDRERWLGGFRRDGEPFSTLDGLKELLAPQFTLLASPADIPFVIRETRRKYQHSFAEMTIWERRRA</sequence>
<evidence type="ECO:0000256" key="1">
    <source>
        <dbReference type="ARBA" id="ARBA00023002"/>
    </source>
</evidence>
<dbReference type="FunFam" id="3.90.1580.10:FF:000006">
    <property type="entry name" value="Generic methyltransferase, putative"/>
    <property type="match status" value="1"/>
</dbReference>
<dbReference type="RefSeq" id="WP_183351571.1">
    <property type="nucleotide sequence ID" value="NZ_JACHEO010000015.1"/>
</dbReference>
<evidence type="ECO:0000259" key="6">
    <source>
        <dbReference type="Pfam" id="PF12867"/>
    </source>
</evidence>
<dbReference type="PANTHER" id="PTHR23150:SF26">
    <property type="entry name" value="GENERIC METHYLTRANSFERASE"/>
    <property type="match status" value="1"/>
</dbReference>
<dbReference type="SUPFAM" id="SSF53335">
    <property type="entry name" value="S-adenosyl-L-methionine-dependent methyltransferases"/>
    <property type="match status" value="1"/>
</dbReference>
<dbReference type="CDD" id="cd02440">
    <property type="entry name" value="AdoMet_MTases"/>
    <property type="match status" value="1"/>
</dbReference>
<dbReference type="InterPro" id="IPR024775">
    <property type="entry name" value="DinB-like"/>
</dbReference>
<evidence type="ECO:0000259" key="4">
    <source>
        <dbReference type="Pfam" id="PF03781"/>
    </source>
</evidence>
<dbReference type="InterPro" id="IPR016187">
    <property type="entry name" value="CTDL_fold"/>
</dbReference>
<reference evidence="7 8" key="1">
    <citation type="submission" date="2020-08" db="EMBL/GenBank/DDBJ databases">
        <title>Genomic Encyclopedia of Type Strains, Phase IV (KMG-IV): sequencing the most valuable type-strain genomes for metagenomic binning, comparative biology and taxonomic classification.</title>
        <authorList>
            <person name="Goeker M."/>
        </authorList>
    </citation>
    <scope>NUCLEOTIDE SEQUENCE [LARGE SCALE GENOMIC DNA]</scope>
    <source>
        <strain evidence="7 8">DSM 28570</strain>
    </source>
</reference>
<dbReference type="GO" id="GO:0120147">
    <property type="term" value="F:formylglycine-generating oxidase activity"/>
    <property type="evidence" value="ECO:0007669"/>
    <property type="project" value="TreeGrafter"/>
</dbReference>
<evidence type="ECO:0000256" key="2">
    <source>
        <dbReference type="ARBA" id="ARBA00023004"/>
    </source>
</evidence>
<dbReference type="InterPro" id="IPR027625">
    <property type="entry name" value="OvoA_Cterm"/>
</dbReference>
<dbReference type="InterPro" id="IPR029063">
    <property type="entry name" value="SAM-dependent_MTases_sf"/>
</dbReference>
<evidence type="ECO:0000256" key="3">
    <source>
        <dbReference type="ARBA" id="ARBA00037882"/>
    </source>
</evidence>
<keyword evidence="7" id="KW-0489">Methyltransferase</keyword>
<dbReference type="Pfam" id="PF08241">
    <property type="entry name" value="Methyltransf_11"/>
    <property type="match status" value="1"/>
</dbReference>
<dbReference type="Gene3D" id="3.90.1580.10">
    <property type="entry name" value="paralog of FGE (formylglycine-generating enzyme)"/>
    <property type="match status" value="1"/>
</dbReference>
<keyword evidence="8" id="KW-1185">Reference proteome</keyword>
<feature type="domain" description="DinB-like" evidence="6">
    <location>
        <begin position="39"/>
        <end position="174"/>
    </location>
</feature>
<dbReference type="InterPro" id="IPR005532">
    <property type="entry name" value="SUMF_dom"/>
</dbReference>
<dbReference type="InterPro" id="IPR027577">
    <property type="entry name" value="OvoA_Nterm"/>
</dbReference>
<keyword evidence="1" id="KW-0560">Oxidoreductase</keyword>
<dbReference type="GO" id="GO:0032259">
    <property type="term" value="P:methylation"/>
    <property type="evidence" value="ECO:0007669"/>
    <property type="project" value="UniProtKB-KW"/>
</dbReference>
<dbReference type="Gene3D" id="3.40.50.150">
    <property type="entry name" value="Vaccinia Virus protein VP39"/>
    <property type="match status" value="1"/>
</dbReference>
<dbReference type="InterPro" id="IPR013216">
    <property type="entry name" value="Methyltransf_11"/>
</dbReference>
<gene>
    <name evidence="7" type="ORF">HNQ81_002483</name>
</gene>
<name>A0A840UV76_9BACT</name>
<accession>A0A840UV76</accession>
<comment type="pathway">
    <text evidence="3">Amino-acid biosynthesis; ergothioneine biosynthesis.</text>
</comment>